<feature type="region of interest" description="Disordered" evidence="1">
    <location>
        <begin position="97"/>
        <end position="117"/>
    </location>
</feature>
<feature type="compositionally biased region" description="Polar residues" evidence="1">
    <location>
        <begin position="100"/>
        <end position="117"/>
    </location>
</feature>
<evidence type="ECO:0000313" key="3">
    <source>
        <dbReference type="EMBL" id="OAA70151.1"/>
    </source>
</evidence>
<organism evidence="3 4">
    <name type="scientific">Akanthomyces lecanii RCEF 1005</name>
    <dbReference type="NCBI Taxonomy" id="1081108"/>
    <lineage>
        <taxon>Eukaryota</taxon>
        <taxon>Fungi</taxon>
        <taxon>Dikarya</taxon>
        <taxon>Ascomycota</taxon>
        <taxon>Pezizomycotina</taxon>
        <taxon>Sordariomycetes</taxon>
        <taxon>Hypocreomycetidae</taxon>
        <taxon>Hypocreales</taxon>
        <taxon>Cordycipitaceae</taxon>
        <taxon>Akanthomyces</taxon>
        <taxon>Cordyceps confragosa</taxon>
    </lineage>
</organism>
<dbReference type="InterPro" id="IPR052895">
    <property type="entry name" value="HetReg/Transcr_Mod"/>
</dbReference>
<dbReference type="EMBL" id="AZHF01000010">
    <property type="protein sequence ID" value="OAA70151.1"/>
    <property type="molecule type" value="Genomic_DNA"/>
</dbReference>
<dbReference type="Pfam" id="PF06985">
    <property type="entry name" value="HET"/>
    <property type="match status" value="1"/>
</dbReference>
<comment type="caution">
    <text evidence="3">The sequence shown here is derived from an EMBL/GenBank/DDBJ whole genome shotgun (WGS) entry which is preliminary data.</text>
</comment>
<sequence length="745" mass="84074">MASQSPKVTKTRKLSGINCPCCGQNIAFSSLSGSLDVHVAEMNPKTRAAVRDINKMKQLHKKIARRRLKAFYRRGRKIRVSAPGILRTFEQHTHDLEVPQKSQMPDNEQNAVASTSSKQYQYQPLENNGTIRILTLNPGKQSDQLVGTIEVVPIQSAVPYETMSYVWADSGPPKYAGTMVIRDRANEDALLALRGGSIVAALHQLRRPDRPRRIWTDQCCINQDDLEERSKQVQFMDQIYRNSTHVLVWLGSDTENEAASAFDTVRKLDKILEEPPADSRGSDRQKTDLASYIIVNQKSLQALTKCTWFTRGWIVQEIGTKAPATLHWGNAKLDWDTLANVCERLKGYHHLRSVLGISTSDISFLYRRFIEPDEKTHHVNRFNFVYELQRSRHLRFSDDRDRVFAFLGHFSLQSHHPLGCQPLSIAADYTKTVRETYIDVAVEILRQRPNSTCILLASVQHGDSVIPLNQARTDDNTQLLLTNEGKLPSWVPDWRQSQGIILAEPICPHRAHADSIAKVEILERPDVMLRICGMEMDTIEACSRRLVEDDLYSGKTPVGVSTMIEKLWNEICQKTSFNLRDTYRNGQTALFAFMQTLTNGCVQAAGHKSVPYHEIPEKMWLRKAIRHIVDTLGTSHSNVSKDVLSAAGDLGPEADSDNWSRWATSASDGRIFARTRTGYYVLGPAAMEAGDVVCVLLGCKVPFCLRPVGSRYQLVGECYVHGLMKGEAMEKLKQNELREASFDII</sequence>
<dbReference type="PANTHER" id="PTHR24148:SF64">
    <property type="entry name" value="HETEROKARYON INCOMPATIBILITY DOMAIN-CONTAINING PROTEIN"/>
    <property type="match status" value="1"/>
</dbReference>
<gene>
    <name evidence="3" type="ORF">LEL_09967</name>
</gene>
<dbReference type="Pfam" id="PF26639">
    <property type="entry name" value="Het-6_barrel"/>
    <property type="match status" value="1"/>
</dbReference>
<dbReference type="STRING" id="1081108.A0A168BI83"/>
<dbReference type="Proteomes" id="UP000076881">
    <property type="component" value="Unassembled WGS sequence"/>
</dbReference>
<dbReference type="PANTHER" id="PTHR24148">
    <property type="entry name" value="ANKYRIN REPEAT DOMAIN-CONTAINING PROTEIN 39 HOMOLOG-RELATED"/>
    <property type="match status" value="1"/>
</dbReference>
<name>A0A168BI83_CORDF</name>
<keyword evidence="4" id="KW-1185">Reference proteome</keyword>
<protein>
    <submittedName>
        <fullName evidence="3">Ankyrin and HET domain-containing protein</fullName>
    </submittedName>
</protein>
<proteinExistence type="predicted"/>
<reference evidence="3 4" key="1">
    <citation type="journal article" date="2016" name="Genome Biol. Evol.">
        <title>Divergent and convergent evolution of fungal pathogenicity.</title>
        <authorList>
            <person name="Shang Y."/>
            <person name="Xiao G."/>
            <person name="Zheng P."/>
            <person name="Cen K."/>
            <person name="Zhan S."/>
            <person name="Wang C."/>
        </authorList>
    </citation>
    <scope>NUCLEOTIDE SEQUENCE [LARGE SCALE GENOMIC DNA]</scope>
    <source>
        <strain evidence="3 4">RCEF 1005</strain>
    </source>
</reference>
<dbReference type="InterPro" id="IPR010730">
    <property type="entry name" value="HET"/>
</dbReference>
<evidence type="ECO:0000256" key="1">
    <source>
        <dbReference type="SAM" id="MobiDB-lite"/>
    </source>
</evidence>
<evidence type="ECO:0000259" key="2">
    <source>
        <dbReference type="Pfam" id="PF06985"/>
    </source>
</evidence>
<dbReference type="AlphaFoldDB" id="A0A168BI83"/>
<evidence type="ECO:0000313" key="4">
    <source>
        <dbReference type="Proteomes" id="UP000076881"/>
    </source>
</evidence>
<accession>A0A168BI83</accession>
<feature type="domain" description="Heterokaryon incompatibility" evidence="2">
    <location>
        <begin position="160"/>
        <end position="317"/>
    </location>
</feature>
<dbReference type="OrthoDB" id="5571888at2759"/>